<evidence type="ECO:0000313" key="2">
    <source>
        <dbReference type="EMBL" id="OAG15256.1"/>
    </source>
</evidence>
<proteinExistence type="predicted"/>
<sequence>MGQKREELLANFRQNPRPLDYQDDEDWKICQALIDEKADRERQERADRAVADDGDAEDEDSDEDKENAIPLPIRMNTEDRQTENEDEGEEEDEDESTNDPAPDTTALPVIPKVPTATTSTSQTLIAPSGAPIYFFHGNINIPLMLIDTDIQAAVQKLIEMYITRGRLASNTVVCINQRYDGQATHNADGTEYACRTCIDKYRDGQNYKGYRFCIRHGQKVMGGQLVTAYFAVAQKRSENQRYVWRTE</sequence>
<feature type="compositionally biased region" description="Basic and acidic residues" evidence="1">
    <location>
        <begin position="34"/>
        <end position="51"/>
    </location>
</feature>
<dbReference type="GeneID" id="29109410"/>
<name>A0A177D6T2_ALTAL</name>
<dbReference type="Proteomes" id="UP000077248">
    <property type="component" value="Unassembled WGS sequence"/>
</dbReference>
<evidence type="ECO:0000313" key="3">
    <source>
        <dbReference type="Proteomes" id="UP000077248"/>
    </source>
</evidence>
<dbReference type="AlphaFoldDB" id="A0A177D6T2"/>
<feature type="compositionally biased region" description="Acidic residues" evidence="1">
    <location>
        <begin position="84"/>
        <end position="97"/>
    </location>
</feature>
<dbReference type="KEGG" id="aalt:CC77DRAFT_1013211"/>
<organism evidence="2 3">
    <name type="scientific">Alternaria alternata</name>
    <name type="common">Alternaria rot fungus</name>
    <name type="synonym">Torula alternata</name>
    <dbReference type="NCBI Taxonomy" id="5599"/>
    <lineage>
        <taxon>Eukaryota</taxon>
        <taxon>Fungi</taxon>
        <taxon>Dikarya</taxon>
        <taxon>Ascomycota</taxon>
        <taxon>Pezizomycotina</taxon>
        <taxon>Dothideomycetes</taxon>
        <taxon>Pleosporomycetidae</taxon>
        <taxon>Pleosporales</taxon>
        <taxon>Pleosporineae</taxon>
        <taxon>Pleosporaceae</taxon>
        <taxon>Alternaria</taxon>
        <taxon>Alternaria sect. Alternaria</taxon>
        <taxon>Alternaria alternata complex</taxon>
    </lineage>
</organism>
<feature type="region of interest" description="Disordered" evidence="1">
    <location>
        <begin position="1"/>
        <end position="121"/>
    </location>
</feature>
<dbReference type="VEuPathDB" id="FungiDB:CC77DRAFT_1013211"/>
<accession>A0A177D6T2</accession>
<reference evidence="2 3" key="1">
    <citation type="submission" date="2016-05" db="EMBL/GenBank/DDBJ databases">
        <title>Comparative analysis of secretome profiles of manganese(II)-oxidizing ascomycete fungi.</title>
        <authorList>
            <consortium name="DOE Joint Genome Institute"/>
            <person name="Zeiner C.A."/>
            <person name="Purvine S.O."/>
            <person name="Zink E.M."/>
            <person name="Wu S."/>
            <person name="Pasa-Tolic L."/>
            <person name="Chaput D.L."/>
            <person name="Haridas S."/>
            <person name="Grigoriev I.V."/>
            <person name="Santelli C.M."/>
            <person name="Hansel C.M."/>
        </authorList>
    </citation>
    <scope>NUCLEOTIDE SEQUENCE [LARGE SCALE GENOMIC DNA]</scope>
    <source>
        <strain evidence="2 3">SRC1lrK2f</strain>
    </source>
</reference>
<gene>
    <name evidence="2" type="ORF">CC77DRAFT_1013211</name>
</gene>
<evidence type="ECO:0000256" key="1">
    <source>
        <dbReference type="SAM" id="MobiDB-lite"/>
    </source>
</evidence>
<keyword evidence="3" id="KW-1185">Reference proteome</keyword>
<protein>
    <submittedName>
        <fullName evidence="2">Uncharacterized protein</fullName>
    </submittedName>
</protein>
<feature type="compositionally biased region" description="Acidic residues" evidence="1">
    <location>
        <begin position="52"/>
        <end position="65"/>
    </location>
</feature>
<dbReference type="EMBL" id="KV441494">
    <property type="protein sequence ID" value="OAG15256.1"/>
    <property type="molecule type" value="Genomic_DNA"/>
</dbReference>
<dbReference type="RefSeq" id="XP_018380677.1">
    <property type="nucleotide sequence ID" value="XM_018523816.1"/>
</dbReference>